<name>A0AB34R4K2_9PORP</name>
<evidence type="ECO:0000256" key="1">
    <source>
        <dbReference type="SAM" id="Phobius"/>
    </source>
</evidence>
<dbReference type="AlphaFoldDB" id="A0AB34R4K2"/>
<reference evidence="2 3" key="1">
    <citation type="submission" date="2014-07" db="EMBL/GenBank/DDBJ databases">
        <title>Porphyromonadaceae bacterium OUH 334697 = ATCC BAA-2682 = DSM 28341 draft genome.</title>
        <authorList>
            <person name="Sydenham T.V."/>
            <person name="Hasman H."/>
            <person name="Justesen U.S."/>
        </authorList>
    </citation>
    <scope>NUCLEOTIDE SEQUENCE [LARGE SCALE GENOMIC DNA]</scope>
    <source>
        <strain evidence="2 3">OUH 334697</strain>
    </source>
</reference>
<keyword evidence="1" id="KW-0812">Transmembrane</keyword>
<gene>
    <name evidence="2" type="ORF">IE90_08720</name>
</gene>
<feature type="transmembrane region" description="Helical" evidence="1">
    <location>
        <begin position="60"/>
        <end position="78"/>
    </location>
</feature>
<proteinExistence type="predicted"/>
<evidence type="ECO:0000313" key="3">
    <source>
        <dbReference type="Proteomes" id="UP000031937"/>
    </source>
</evidence>
<dbReference type="EMBL" id="JPIT01000018">
    <property type="protein sequence ID" value="KIO45477.1"/>
    <property type="molecule type" value="Genomic_DNA"/>
</dbReference>
<protein>
    <recommendedName>
        <fullName evidence="4">Holin</fullName>
    </recommendedName>
</protein>
<comment type="caution">
    <text evidence="2">The sequence shown here is derived from an EMBL/GenBank/DDBJ whole genome shotgun (WGS) entry which is preliminary data.</text>
</comment>
<organism evidence="2 3">
    <name type="scientific">Sanguibacteroides justesenii</name>
    <dbReference type="NCBI Taxonomy" id="1547597"/>
    <lineage>
        <taxon>Bacteria</taxon>
        <taxon>Pseudomonadati</taxon>
        <taxon>Bacteroidota</taxon>
        <taxon>Bacteroidia</taxon>
        <taxon>Bacteroidales</taxon>
        <taxon>Porphyromonadaceae</taxon>
        <taxon>Sanguibacteroides</taxon>
    </lineage>
</organism>
<evidence type="ECO:0000313" key="2">
    <source>
        <dbReference type="EMBL" id="KIO45477.1"/>
    </source>
</evidence>
<keyword evidence="1" id="KW-1133">Transmembrane helix</keyword>
<feature type="transmembrane region" description="Helical" evidence="1">
    <location>
        <begin position="27"/>
        <end position="48"/>
    </location>
</feature>
<sequence>MENFKALVVSVIAGLMAYLNPISGDLVSMLTVFMLNFFFGLLAAIFVNDEKFKFKKAWKCVKEATIFFVLVVAIFFIGEKKGNMDGAIQCVSFVTYSVFYFYGVNMLRNIKLLFPQSRTIAFLYDVLSIEFAKKIPGLSNYLGKEIKNESK</sequence>
<feature type="transmembrane region" description="Helical" evidence="1">
    <location>
        <begin position="84"/>
        <end position="102"/>
    </location>
</feature>
<dbReference type="Proteomes" id="UP000031937">
    <property type="component" value="Unassembled WGS sequence"/>
</dbReference>
<dbReference type="RefSeq" id="WP_041503412.1">
    <property type="nucleotide sequence ID" value="NZ_JPIT01000018.1"/>
</dbReference>
<keyword evidence="1" id="KW-0472">Membrane</keyword>
<evidence type="ECO:0008006" key="4">
    <source>
        <dbReference type="Google" id="ProtNLM"/>
    </source>
</evidence>
<accession>A0AB34R4K2</accession>